<evidence type="ECO:0000313" key="3">
    <source>
        <dbReference type="Proteomes" id="UP000631114"/>
    </source>
</evidence>
<reference evidence="2 3" key="1">
    <citation type="submission" date="2020-10" db="EMBL/GenBank/DDBJ databases">
        <title>The Coptis chinensis genome and diversification of protoberbering-type alkaloids.</title>
        <authorList>
            <person name="Wang B."/>
            <person name="Shu S."/>
            <person name="Song C."/>
            <person name="Liu Y."/>
        </authorList>
    </citation>
    <scope>NUCLEOTIDE SEQUENCE [LARGE SCALE GENOMIC DNA]</scope>
    <source>
        <strain evidence="2">HL-2020</strain>
        <tissue evidence="2">Leaf</tissue>
    </source>
</reference>
<evidence type="ECO:0000313" key="2">
    <source>
        <dbReference type="EMBL" id="KAF9607009.1"/>
    </source>
</evidence>
<dbReference type="InterPro" id="IPR012541">
    <property type="entry name" value="DBP10_C"/>
</dbReference>
<dbReference type="GO" id="GO:0005524">
    <property type="term" value="F:ATP binding"/>
    <property type="evidence" value="ECO:0007669"/>
    <property type="project" value="InterPro"/>
</dbReference>
<feature type="domain" description="DBP10 C-terminal" evidence="1">
    <location>
        <begin position="83"/>
        <end position="112"/>
    </location>
</feature>
<dbReference type="GO" id="GO:0005634">
    <property type="term" value="C:nucleus"/>
    <property type="evidence" value="ECO:0007669"/>
    <property type="project" value="InterPro"/>
</dbReference>
<dbReference type="GO" id="GO:0003723">
    <property type="term" value="F:RNA binding"/>
    <property type="evidence" value="ECO:0007669"/>
    <property type="project" value="InterPro"/>
</dbReference>
<protein>
    <recommendedName>
        <fullName evidence="1">DBP10 C-terminal domain-containing protein</fullName>
    </recommendedName>
</protein>
<dbReference type="Proteomes" id="UP000631114">
    <property type="component" value="Unassembled WGS sequence"/>
</dbReference>
<dbReference type="AlphaFoldDB" id="A0A835HY87"/>
<comment type="caution">
    <text evidence="2">The sequence shown here is derived from an EMBL/GenBank/DDBJ whole genome shotgun (WGS) entry which is preliminary data.</text>
</comment>
<keyword evidence="3" id="KW-1185">Reference proteome</keyword>
<gene>
    <name evidence="2" type="ORF">IFM89_030428</name>
</gene>
<sequence>MSELSDSTMTYPNSKSEACAPLAVFEPFSYFHFVHEAVTILMEASILLSFAVLPLFWKHLEAGLSVRGNEGFGSSRLDAVVLDLVADDSTGLQKQKSDYHWDKKRKRYIKLNLQIVGGSSVTLERLDCCPGSWKLAYSETGKPLSFRL</sequence>
<organism evidence="2 3">
    <name type="scientific">Coptis chinensis</name>
    <dbReference type="NCBI Taxonomy" id="261450"/>
    <lineage>
        <taxon>Eukaryota</taxon>
        <taxon>Viridiplantae</taxon>
        <taxon>Streptophyta</taxon>
        <taxon>Embryophyta</taxon>
        <taxon>Tracheophyta</taxon>
        <taxon>Spermatophyta</taxon>
        <taxon>Magnoliopsida</taxon>
        <taxon>Ranunculales</taxon>
        <taxon>Ranunculaceae</taxon>
        <taxon>Coptidoideae</taxon>
        <taxon>Coptis</taxon>
    </lineage>
</organism>
<dbReference type="Pfam" id="PF08147">
    <property type="entry name" value="DBP10CT"/>
    <property type="match status" value="1"/>
</dbReference>
<dbReference type="GO" id="GO:0003724">
    <property type="term" value="F:RNA helicase activity"/>
    <property type="evidence" value="ECO:0007669"/>
    <property type="project" value="InterPro"/>
</dbReference>
<evidence type="ECO:0000259" key="1">
    <source>
        <dbReference type="Pfam" id="PF08147"/>
    </source>
</evidence>
<dbReference type="OrthoDB" id="1747189at2759"/>
<dbReference type="EMBL" id="JADFTS010000005">
    <property type="protein sequence ID" value="KAF9607009.1"/>
    <property type="molecule type" value="Genomic_DNA"/>
</dbReference>
<name>A0A835HY87_9MAGN</name>
<accession>A0A835HY87</accession>
<proteinExistence type="predicted"/>